<dbReference type="PRINTS" id="PR00455">
    <property type="entry name" value="HTHTETR"/>
</dbReference>
<dbReference type="SUPFAM" id="SSF46689">
    <property type="entry name" value="Homeodomain-like"/>
    <property type="match status" value="1"/>
</dbReference>
<dbReference type="EMBL" id="CP025431">
    <property type="protein sequence ID" value="AUH66657.1"/>
    <property type="molecule type" value="Genomic_DNA"/>
</dbReference>
<gene>
    <name evidence="6" type="ORF">CX676_20360</name>
</gene>
<dbReference type="Gene3D" id="1.10.10.60">
    <property type="entry name" value="Homeodomain-like"/>
    <property type="match status" value="1"/>
</dbReference>
<name>A0A2H5F544_9RHOB</name>
<protein>
    <submittedName>
        <fullName evidence="6">TetR family transcriptional regulator</fullName>
    </submittedName>
</protein>
<dbReference type="InterPro" id="IPR009057">
    <property type="entry name" value="Homeodomain-like_sf"/>
</dbReference>
<dbReference type="GO" id="GO:0003677">
    <property type="term" value="F:DNA binding"/>
    <property type="evidence" value="ECO:0007669"/>
    <property type="project" value="UniProtKB-UniRule"/>
</dbReference>
<evidence type="ECO:0000256" key="1">
    <source>
        <dbReference type="ARBA" id="ARBA00023015"/>
    </source>
</evidence>
<evidence type="ECO:0000259" key="5">
    <source>
        <dbReference type="PROSITE" id="PS50977"/>
    </source>
</evidence>
<dbReference type="Proteomes" id="UP000234530">
    <property type="component" value="Plasmid pPZ01"/>
</dbReference>
<feature type="domain" description="HTH tetR-type" evidence="5">
    <location>
        <begin position="10"/>
        <end position="70"/>
    </location>
</feature>
<evidence type="ECO:0000313" key="7">
    <source>
        <dbReference type="Proteomes" id="UP000234530"/>
    </source>
</evidence>
<evidence type="ECO:0000256" key="3">
    <source>
        <dbReference type="ARBA" id="ARBA00023163"/>
    </source>
</evidence>
<feature type="DNA-binding region" description="H-T-H motif" evidence="4">
    <location>
        <begin position="33"/>
        <end position="52"/>
    </location>
</feature>
<organism evidence="6 7">
    <name type="scientific">Paracoccus zhejiangensis</name>
    <dbReference type="NCBI Taxonomy" id="1077935"/>
    <lineage>
        <taxon>Bacteria</taxon>
        <taxon>Pseudomonadati</taxon>
        <taxon>Pseudomonadota</taxon>
        <taxon>Alphaproteobacteria</taxon>
        <taxon>Rhodobacterales</taxon>
        <taxon>Paracoccaceae</taxon>
        <taxon>Paracoccus</taxon>
    </lineage>
</organism>
<keyword evidence="7" id="KW-1185">Reference proteome</keyword>
<evidence type="ECO:0000313" key="6">
    <source>
        <dbReference type="EMBL" id="AUH66657.1"/>
    </source>
</evidence>
<dbReference type="SUPFAM" id="SSF48498">
    <property type="entry name" value="Tetracyclin repressor-like, C-terminal domain"/>
    <property type="match status" value="1"/>
</dbReference>
<dbReference type="Pfam" id="PF00440">
    <property type="entry name" value="TetR_N"/>
    <property type="match status" value="1"/>
</dbReference>
<dbReference type="Gene3D" id="1.10.357.10">
    <property type="entry name" value="Tetracycline Repressor, domain 2"/>
    <property type="match status" value="1"/>
</dbReference>
<dbReference type="AlphaFoldDB" id="A0A2H5F544"/>
<dbReference type="InterPro" id="IPR036271">
    <property type="entry name" value="Tet_transcr_reg_TetR-rel_C_sf"/>
</dbReference>
<geneLocation type="plasmid" evidence="7">
    <name>ppz01</name>
</geneLocation>
<evidence type="ECO:0000256" key="2">
    <source>
        <dbReference type="ARBA" id="ARBA00023125"/>
    </source>
</evidence>
<keyword evidence="6" id="KW-0614">Plasmid</keyword>
<proteinExistence type="predicted"/>
<dbReference type="PANTHER" id="PTHR47506">
    <property type="entry name" value="TRANSCRIPTIONAL REGULATORY PROTEIN"/>
    <property type="match status" value="1"/>
</dbReference>
<dbReference type="RefSeq" id="WP_101754628.1">
    <property type="nucleotide sequence ID" value="NZ_CP025431.1"/>
</dbReference>
<sequence>MGRSSAEQAQQNRARIVEGASRLFRERGVEAVSVAEIMAAVEMTVGGFYKHFASKEALVEEAAGRAFEDAGALWDHRLRAGDQTSAALRAKLVAQYLWPRPGRQCPIIAFAPHAAGEAATLRETYGTGTGALLERFFNTPGNEADLAQADPRTLLVFAAMVGARVMGEAAGDAPWVEVLKQAVADEAERQAGWGATG</sequence>
<evidence type="ECO:0000256" key="4">
    <source>
        <dbReference type="PROSITE-ProRule" id="PRU00335"/>
    </source>
</evidence>
<accession>A0A2H5F544</accession>
<keyword evidence="2 4" id="KW-0238">DNA-binding</keyword>
<keyword evidence="1" id="KW-0805">Transcription regulation</keyword>
<dbReference type="PROSITE" id="PS50977">
    <property type="entry name" value="HTH_TETR_2"/>
    <property type="match status" value="1"/>
</dbReference>
<keyword evidence="3" id="KW-0804">Transcription</keyword>
<dbReference type="KEGG" id="pzh:CX676_20360"/>
<dbReference type="InterPro" id="IPR001647">
    <property type="entry name" value="HTH_TetR"/>
</dbReference>
<dbReference type="OrthoDB" id="8478851at2"/>
<dbReference type="PANTHER" id="PTHR47506:SF7">
    <property type="entry name" value="TRANSCRIPTIONAL REGULATORY PROTEIN"/>
    <property type="match status" value="1"/>
</dbReference>
<reference evidence="6 7" key="1">
    <citation type="journal article" date="2013" name="Antonie Van Leeuwenhoek">
        <title>Paracoccus zhejiangensis sp. nov., isolated from activated sludge in wastewater-treatment system.</title>
        <authorList>
            <person name="Wu Z.G."/>
            <person name="Zhang D.F."/>
            <person name="Liu Y.L."/>
            <person name="Wang F."/>
            <person name="Jiang X."/>
            <person name="Li C."/>
            <person name="Li S.P."/>
            <person name="Hong Q."/>
            <person name="Li W.J."/>
        </authorList>
    </citation>
    <scope>NUCLEOTIDE SEQUENCE [LARGE SCALE GENOMIC DNA]</scope>
    <source>
        <strain evidence="6 7">J6</strain>
        <plasmid evidence="7">Plasmid ppz01</plasmid>
    </source>
</reference>